<dbReference type="EMBL" id="FCOB02000011">
    <property type="protein sequence ID" value="SAK63825.1"/>
    <property type="molecule type" value="Genomic_DNA"/>
</dbReference>
<dbReference type="RefSeq" id="WP_244197716.1">
    <property type="nucleotide sequence ID" value="NZ_FCOB02000011.1"/>
</dbReference>
<name>A0A158B185_9BURK</name>
<proteinExistence type="predicted"/>
<reference evidence="2" key="1">
    <citation type="submission" date="2016-01" db="EMBL/GenBank/DDBJ databases">
        <authorList>
            <person name="Peeters C."/>
        </authorList>
    </citation>
    <scope>NUCLEOTIDE SEQUENCE [LARGE SCALE GENOMIC DNA]</scope>
    <source>
        <strain evidence="2">LMG 29326</strain>
    </source>
</reference>
<dbReference type="AlphaFoldDB" id="A0A158B185"/>
<evidence type="ECO:0000259" key="1">
    <source>
        <dbReference type="Pfam" id="PF24793"/>
    </source>
</evidence>
<dbReference type="Pfam" id="PF24793">
    <property type="entry name" value="GINT1_N"/>
    <property type="match status" value="1"/>
</dbReference>
<dbReference type="STRING" id="1777144.AWB83_02627"/>
<evidence type="ECO:0000313" key="2">
    <source>
        <dbReference type="EMBL" id="SAK63825.1"/>
    </source>
</evidence>
<feature type="domain" description="Glucosamine inositolphosphorylceramide transferase 1 N-terminal" evidence="1">
    <location>
        <begin position="204"/>
        <end position="429"/>
    </location>
</feature>
<accession>A0A158B185</accession>
<dbReference type="GO" id="GO:0016757">
    <property type="term" value="F:glycosyltransferase activity"/>
    <property type="evidence" value="ECO:0007669"/>
    <property type="project" value="InterPro"/>
</dbReference>
<protein>
    <recommendedName>
        <fullName evidence="1">Glucosamine inositolphosphorylceramide transferase 1 N-terminal domain-containing protein</fullName>
    </recommendedName>
</protein>
<dbReference type="InterPro" id="IPR023296">
    <property type="entry name" value="Glyco_hydro_beta-prop_sf"/>
</dbReference>
<comment type="caution">
    <text evidence="2">The sequence shown here is derived from an EMBL/GenBank/DDBJ whole genome shotgun (WGS) entry which is preliminary data.</text>
</comment>
<dbReference type="InterPro" id="IPR056442">
    <property type="entry name" value="GINT1_N"/>
</dbReference>
<dbReference type="InterPro" id="IPR004263">
    <property type="entry name" value="Exostosin"/>
</dbReference>
<dbReference type="PANTHER" id="PTHR48261:SF2">
    <property type="entry name" value="ACETYLGLUCOSAMINYLTRANSFERASE"/>
    <property type="match status" value="1"/>
</dbReference>
<dbReference type="Gene3D" id="2.115.10.20">
    <property type="entry name" value="Glycosyl hydrolase domain, family 43"/>
    <property type="match status" value="1"/>
</dbReference>
<evidence type="ECO:0000313" key="3">
    <source>
        <dbReference type="Proteomes" id="UP000054978"/>
    </source>
</evidence>
<organism evidence="2 3">
    <name type="scientific">Caballeronia ptereochthonis</name>
    <dbReference type="NCBI Taxonomy" id="1777144"/>
    <lineage>
        <taxon>Bacteria</taxon>
        <taxon>Pseudomonadati</taxon>
        <taxon>Pseudomonadota</taxon>
        <taxon>Betaproteobacteria</taxon>
        <taxon>Burkholderiales</taxon>
        <taxon>Burkholderiaceae</taxon>
        <taxon>Caballeronia</taxon>
    </lineage>
</organism>
<gene>
    <name evidence="2" type="ORF">AWB83_02627</name>
</gene>
<sequence>MNMNQRFPLMLELWMAVERLVYRAPHGRDLTVPDRLDAPECAVVYNGAWSITSLWKTLLQRRTPHLQVVWLGPDGQAHLIAESHVAIQNRCFFCASLSIALERHRLLCDRARHRLQVTAEPGDLPVIEVSRTDVRTSAVDVMRFAAQHLREKVFNKFRRAVSRSDHWGIALHSEDASGRERTTGDISVADEAKWWLEIPSPKDRFYADPFPWLDSAGQYHVFFEDLPYSTNKGVISHVTLDPVSKSWNAPPQVVLERPYHLSYPFLFEHAGEIFMIPETSENRTIEVYRAAPFPTGWVHHATLMKDIVAADTTLYHESGTWWLFTSVAQGSGPNWDELHLYHGPSPFGPWQAHPANPIVSDCRRARMAGNIVRDSSGRLIRPAQDCEREYGAALCFCEITELSPLKYAETPILVKDAPSERSGLHTWNRTGDVTVVDIKMNVYKRAKAQTGYRRLSLR</sequence>
<dbReference type="SUPFAM" id="SSF75005">
    <property type="entry name" value="Arabinanase/levansucrase/invertase"/>
    <property type="match status" value="1"/>
</dbReference>
<keyword evidence="3" id="KW-1185">Reference proteome</keyword>
<dbReference type="Proteomes" id="UP000054978">
    <property type="component" value="Unassembled WGS sequence"/>
</dbReference>
<dbReference type="PANTHER" id="PTHR48261">
    <property type="entry name" value="ACETYLGLUCOSAMINYLTRANSFERASE"/>
    <property type="match status" value="1"/>
</dbReference>